<evidence type="ECO:0000259" key="4">
    <source>
        <dbReference type="Pfam" id="PF01103"/>
    </source>
</evidence>
<keyword evidence="3" id="KW-0732">Signal</keyword>
<comment type="subcellular location">
    <subcellularLocation>
        <location evidence="1">Membrane</location>
    </subcellularLocation>
</comment>
<proteinExistence type="predicted"/>
<protein>
    <submittedName>
        <fullName evidence="5">BamA/TamA family outer membrane protein</fullName>
    </submittedName>
</protein>
<name>A0ABZ2LDU3_9BACT</name>
<dbReference type="Gene3D" id="2.40.160.50">
    <property type="entry name" value="membrane protein fhac: a member of the omp85/tpsb transporter family"/>
    <property type="match status" value="1"/>
</dbReference>
<dbReference type="Proteomes" id="UP001374803">
    <property type="component" value="Chromosome"/>
</dbReference>
<organism evidence="5 6">
    <name type="scientific">Pendulispora rubella</name>
    <dbReference type="NCBI Taxonomy" id="2741070"/>
    <lineage>
        <taxon>Bacteria</taxon>
        <taxon>Pseudomonadati</taxon>
        <taxon>Myxococcota</taxon>
        <taxon>Myxococcia</taxon>
        <taxon>Myxococcales</taxon>
        <taxon>Sorangiineae</taxon>
        <taxon>Pendulisporaceae</taxon>
        <taxon>Pendulispora</taxon>
    </lineage>
</organism>
<feature type="domain" description="Bacterial surface antigen (D15)" evidence="4">
    <location>
        <begin position="170"/>
        <end position="384"/>
    </location>
</feature>
<dbReference type="InterPro" id="IPR000184">
    <property type="entry name" value="Bac_surfAg_D15"/>
</dbReference>
<dbReference type="RefSeq" id="WP_394838736.1">
    <property type="nucleotide sequence ID" value="NZ_CP089929.1"/>
</dbReference>
<dbReference type="Pfam" id="PF01103">
    <property type="entry name" value="Omp85"/>
    <property type="match status" value="1"/>
</dbReference>
<gene>
    <name evidence="5" type="ORF">LVJ94_17745</name>
</gene>
<evidence type="ECO:0000256" key="3">
    <source>
        <dbReference type="SAM" id="SignalP"/>
    </source>
</evidence>
<reference evidence="5" key="1">
    <citation type="submission" date="2021-12" db="EMBL/GenBank/DDBJ databases">
        <title>Discovery of the Pendulisporaceae a myxobacterial family with distinct sporulation behavior and unique specialized metabolism.</title>
        <authorList>
            <person name="Garcia R."/>
            <person name="Popoff A."/>
            <person name="Bader C.D."/>
            <person name="Loehr J."/>
            <person name="Walesch S."/>
            <person name="Walt C."/>
            <person name="Boldt J."/>
            <person name="Bunk B."/>
            <person name="Haeckl F.J.F.P.J."/>
            <person name="Gunesch A.P."/>
            <person name="Birkelbach J."/>
            <person name="Nuebel U."/>
            <person name="Pietschmann T."/>
            <person name="Bach T."/>
            <person name="Mueller R."/>
        </authorList>
    </citation>
    <scope>NUCLEOTIDE SEQUENCE</scope>
    <source>
        <strain evidence="5">MSr11367</strain>
    </source>
</reference>
<keyword evidence="2" id="KW-0472">Membrane</keyword>
<evidence type="ECO:0000256" key="2">
    <source>
        <dbReference type="ARBA" id="ARBA00023136"/>
    </source>
</evidence>
<evidence type="ECO:0000313" key="5">
    <source>
        <dbReference type="EMBL" id="WXB09064.1"/>
    </source>
</evidence>
<sequence length="422" mass="46479">MPAFLSSRYPLLKWLAGLAVLVSPGAAGADTLAPSESQDKLAARRYEFLPVPDIGGNSDVGVEFGVVFTLARFYDDARPYKWLFGGTLGTSFKNDANGFRLVQHYHAFRLDVPNLFGGRVRLDTRAHFLRNIIARWEGTGNASTAEDAPGDADPLRNDEYIAQEVRLRSVARVKTGTPFDAAFTTSLRYVFPSVYQNSKLAHDIANSNLPGTENAFLGSLGAGIFLDTRDDEFVPHEGVFYQVGVLGTAGTAERVGFGEASAVLQSYIPLGPKMTFGSRLMASFLFGRVPFYELQSGSVFNPTHMVGGERGLRGIPEARYAGHIKVLANYELRTDFIPRFRVLSWQLQIGTTTFFDVGRVWNDWDSSVSDGSTPGIKYSVGGGFYFQWDRSSVFRVEVAHSPTDHAPDEFPLAYYLANGLIF</sequence>
<keyword evidence="6" id="KW-1185">Reference proteome</keyword>
<feature type="signal peptide" evidence="3">
    <location>
        <begin position="1"/>
        <end position="29"/>
    </location>
</feature>
<feature type="chain" id="PRO_5045191826" evidence="3">
    <location>
        <begin position="30"/>
        <end position="422"/>
    </location>
</feature>
<evidence type="ECO:0000256" key="1">
    <source>
        <dbReference type="ARBA" id="ARBA00004370"/>
    </source>
</evidence>
<accession>A0ABZ2LDU3</accession>
<evidence type="ECO:0000313" key="6">
    <source>
        <dbReference type="Proteomes" id="UP001374803"/>
    </source>
</evidence>
<dbReference type="EMBL" id="CP089983">
    <property type="protein sequence ID" value="WXB09064.1"/>
    <property type="molecule type" value="Genomic_DNA"/>
</dbReference>